<evidence type="ECO:0000256" key="8">
    <source>
        <dbReference type="ARBA" id="ARBA00023128"/>
    </source>
</evidence>
<keyword evidence="3" id="KW-0813">Transport</keyword>
<keyword evidence="8 14" id="KW-0496">Mitochondrion</keyword>
<dbReference type="PANTHER" id="PTHR12430">
    <property type="entry name" value="MITOCHONDRIAL IMPORT RECEPTOR SUBUNIT TOM20"/>
    <property type="match status" value="1"/>
</dbReference>
<accession>A0A517LC76</accession>
<proteinExistence type="inferred from homology"/>
<dbReference type="FunFam" id="1.20.960.10:FF:000002">
    <property type="entry name" value="Mitochondrial import receptor subunit TOM20"/>
    <property type="match status" value="1"/>
</dbReference>
<keyword evidence="15" id="KW-0175">Coiled coil</keyword>
<name>A0A517LC76_9PEZI</name>
<evidence type="ECO:0000256" key="15">
    <source>
        <dbReference type="SAM" id="Coils"/>
    </source>
</evidence>
<dbReference type="PRINTS" id="PR00351">
    <property type="entry name" value="OM20RECEPTOR"/>
</dbReference>
<evidence type="ECO:0000256" key="7">
    <source>
        <dbReference type="ARBA" id="ARBA00022989"/>
    </source>
</evidence>
<gene>
    <name evidence="17" type="ORF">FKW77_003169</name>
</gene>
<evidence type="ECO:0000313" key="17">
    <source>
        <dbReference type="EMBL" id="QDS73212.1"/>
    </source>
</evidence>
<dbReference type="GO" id="GO:0016031">
    <property type="term" value="P:tRNA import into mitochondrion"/>
    <property type="evidence" value="ECO:0007669"/>
    <property type="project" value="TreeGrafter"/>
</dbReference>
<keyword evidence="4 16" id="KW-0812">Transmembrane</keyword>
<comment type="similarity">
    <text evidence="2 14">Belongs to the Tom20 family.</text>
</comment>
<dbReference type="InterPro" id="IPR002056">
    <property type="entry name" value="MAS20"/>
</dbReference>
<dbReference type="PIRSF" id="PIRSF037707">
    <property type="entry name" value="MAS20_rcpt"/>
    <property type="match status" value="1"/>
</dbReference>
<keyword evidence="18" id="KW-1185">Reference proteome</keyword>
<dbReference type="OrthoDB" id="2154253at2759"/>
<reference evidence="17 18" key="1">
    <citation type="submission" date="2019-07" db="EMBL/GenBank/DDBJ databases">
        <title>Finished genome of Venturia effusa.</title>
        <authorList>
            <person name="Young C.A."/>
            <person name="Cox M.P."/>
            <person name="Ganley A.R.D."/>
            <person name="David W.J."/>
        </authorList>
    </citation>
    <scope>NUCLEOTIDE SEQUENCE [LARGE SCALE GENOMIC DNA]</scope>
    <source>
        <strain evidence="18">albino</strain>
    </source>
</reference>
<evidence type="ECO:0000256" key="11">
    <source>
        <dbReference type="ARBA" id="ARBA00068548"/>
    </source>
</evidence>
<evidence type="ECO:0000256" key="5">
    <source>
        <dbReference type="ARBA" id="ARBA00022787"/>
    </source>
</evidence>
<evidence type="ECO:0000256" key="16">
    <source>
        <dbReference type="SAM" id="Phobius"/>
    </source>
</evidence>
<comment type="subcellular location">
    <subcellularLocation>
        <location evidence="1">Mitochondrion outer membrane</location>
        <topology evidence="1">Single-pass membrane protein</topology>
    </subcellularLocation>
</comment>
<dbReference type="Pfam" id="PF02064">
    <property type="entry name" value="MAS20"/>
    <property type="match status" value="1"/>
</dbReference>
<dbReference type="STRING" id="50376.A0A517LC76"/>
<dbReference type="EMBL" id="CP042193">
    <property type="protein sequence ID" value="QDS73212.1"/>
    <property type="molecule type" value="Genomic_DNA"/>
</dbReference>
<dbReference type="GO" id="GO:0005742">
    <property type="term" value="C:mitochondrial outer membrane translocase complex"/>
    <property type="evidence" value="ECO:0007669"/>
    <property type="project" value="UniProtKB-UniRule"/>
</dbReference>
<dbReference type="SUPFAM" id="SSF47157">
    <property type="entry name" value="Mitochondrial import receptor subunit Tom20"/>
    <property type="match status" value="1"/>
</dbReference>
<keyword evidence="6" id="KW-0653">Protein transport</keyword>
<keyword evidence="9 14" id="KW-0472">Membrane</keyword>
<keyword evidence="7 16" id="KW-1133">Transmembrane helix</keyword>
<evidence type="ECO:0000256" key="3">
    <source>
        <dbReference type="ARBA" id="ARBA00022448"/>
    </source>
</evidence>
<evidence type="ECO:0000256" key="14">
    <source>
        <dbReference type="PIRNR" id="PIRNR037707"/>
    </source>
</evidence>
<dbReference type="InterPro" id="IPR023392">
    <property type="entry name" value="Tom20_dom_sf"/>
</dbReference>
<dbReference type="Proteomes" id="UP000316270">
    <property type="component" value="Chromosome 9"/>
</dbReference>
<sequence>MASTTPSIPTSTIVTATIGGALAIVLGYAIYFDHKRRTDAEFRKTLKKESRKIEKAAKEEKEMEGKKRRLEIRAVVDRVVAEGLPKDPEEVEGYFMEEVAEGERLCQDESQSMEAALCFFRALKVYPNAEELFTIYDKTVPKPVLDILAEMIAYDPTMALKGAAKKSPAAAEFDDDV</sequence>
<evidence type="ECO:0000256" key="9">
    <source>
        <dbReference type="ARBA" id="ARBA00023136"/>
    </source>
</evidence>
<feature type="transmembrane region" description="Helical" evidence="16">
    <location>
        <begin position="12"/>
        <end position="32"/>
    </location>
</feature>
<evidence type="ECO:0000256" key="10">
    <source>
        <dbReference type="ARBA" id="ARBA00042705"/>
    </source>
</evidence>
<dbReference type="PANTHER" id="PTHR12430:SF0">
    <property type="entry name" value="TRANSLOCASE OF OUTER MITOCHONDRIAL MEMBRANE 20"/>
    <property type="match status" value="1"/>
</dbReference>
<evidence type="ECO:0000313" key="18">
    <source>
        <dbReference type="Proteomes" id="UP000316270"/>
    </source>
</evidence>
<keyword evidence="5 14" id="KW-1000">Mitochondrion outer membrane</keyword>
<feature type="coiled-coil region" evidence="15">
    <location>
        <begin position="43"/>
        <end position="73"/>
    </location>
</feature>
<evidence type="ECO:0000256" key="4">
    <source>
        <dbReference type="ARBA" id="ARBA00022692"/>
    </source>
</evidence>
<evidence type="ECO:0000256" key="1">
    <source>
        <dbReference type="ARBA" id="ARBA00004572"/>
    </source>
</evidence>
<organism evidence="17 18">
    <name type="scientific">Venturia effusa</name>
    <dbReference type="NCBI Taxonomy" id="50376"/>
    <lineage>
        <taxon>Eukaryota</taxon>
        <taxon>Fungi</taxon>
        <taxon>Dikarya</taxon>
        <taxon>Ascomycota</taxon>
        <taxon>Pezizomycotina</taxon>
        <taxon>Dothideomycetes</taxon>
        <taxon>Pleosporomycetidae</taxon>
        <taxon>Venturiales</taxon>
        <taxon>Venturiaceae</taxon>
        <taxon>Venturia</taxon>
    </lineage>
</organism>
<dbReference type="GO" id="GO:0006886">
    <property type="term" value="P:intracellular protein transport"/>
    <property type="evidence" value="ECO:0007669"/>
    <property type="project" value="InterPro"/>
</dbReference>
<protein>
    <recommendedName>
        <fullName evidence="11">Mitochondrial import receptor subunit TOM20</fullName>
    </recommendedName>
    <alternativeName>
        <fullName evidence="10">Mitochondrial 20 kDa outer membrane protein</fullName>
    </alternativeName>
    <alternativeName>
        <fullName evidence="12">Mitochondrial import receptor subunit tom20</fullName>
    </alternativeName>
    <alternativeName>
        <fullName evidence="13">Translocase of outer membrane 20 kDa subunit</fullName>
    </alternativeName>
</protein>
<dbReference type="GO" id="GO:0030943">
    <property type="term" value="F:mitochondrion targeting sequence binding"/>
    <property type="evidence" value="ECO:0007669"/>
    <property type="project" value="TreeGrafter"/>
</dbReference>
<dbReference type="GO" id="GO:0030150">
    <property type="term" value="P:protein import into mitochondrial matrix"/>
    <property type="evidence" value="ECO:0007669"/>
    <property type="project" value="TreeGrafter"/>
</dbReference>
<dbReference type="GO" id="GO:0008320">
    <property type="term" value="F:protein transmembrane transporter activity"/>
    <property type="evidence" value="ECO:0007669"/>
    <property type="project" value="TreeGrafter"/>
</dbReference>
<dbReference type="AlphaFoldDB" id="A0A517LC76"/>
<evidence type="ECO:0000256" key="6">
    <source>
        <dbReference type="ARBA" id="ARBA00022927"/>
    </source>
</evidence>
<evidence type="ECO:0000256" key="13">
    <source>
        <dbReference type="ARBA" id="ARBA00080405"/>
    </source>
</evidence>
<dbReference type="Gene3D" id="1.20.960.10">
    <property type="entry name" value="Mitochondrial outer membrane translocase complex, subunit Tom20 domain"/>
    <property type="match status" value="1"/>
</dbReference>
<evidence type="ECO:0000256" key="12">
    <source>
        <dbReference type="ARBA" id="ARBA00073975"/>
    </source>
</evidence>
<evidence type="ECO:0000256" key="2">
    <source>
        <dbReference type="ARBA" id="ARBA00005792"/>
    </source>
</evidence>
<dbReference type="GO" id="GO:0006605">
    <property type="term" value="P:protein targeting"/>
    <property type="evidence" value="ECO:0007669"/>
    <property type="project" value="InterPro"/>
</dbReference>